<evidence type="ECO:0000256" key="13">
    <source>
        <dbReference type="RuleBase" id="RU365064"/>
    </source>
</evidence>
<evidence type="ECO:0000313" key="15">
    <source>
        <dbReference type="Proteomes" id="UP000625711"/>
    </source>
</evidence>
<dbReference type="GO" id="GO:1990529">
    <property type="term" value="C:glycosylphosphatidylinositol-mannosyltransferase I complex"/>
    <property type="evidence" value="ECO:0007669"/>
    <property type="project" value="TreeGrafter"/>
</dbReference>
<feature type="transmembrane region" description="Helical" evidence="13">
    <location>
        <begin position="339"/>
        <end position="356"/>
    </location>
</feature>
<evidence type="ECO:0000256" key="3">
    <source>
        <dbReference type="ARBA" id="ARBA00011071"/>
    </source>
</evidence>
<gene>
    <name evidence="14" type="ORF">GWI33_008942</name>
</gene>
<feature type="transmembrane region" description="Helical" evidence="13">
    <location>
        <begin position="272"/>
        <end position="292"/>
    </location>
</feature>
<evidence type="ECO:0000256" key="2">
    <source>
        <dbReference type="ARBA" id="ARBA00004687"/>
    </source>
</evidence>
<evidence type="ECO:0000256" key="8">
    <source>
        <dbReference type="ARBA" id="ARBA00022824"/>
    </source>
</evidence>
<reference evidence="14" key="1">
    <citation type="submission" date="2020-08" db="EMBL/GenBank/DDBJ databases">
        <title>Genome sequencing and assembly of the red palm weevil Rhynchophorus ferrugineus.</title>
        <authorList>
            <person name="Dias G.B."/>
            <person name="Bergman C.M."/>
            <person name="Manee M."/>
        </authorList>
    </citation>
    <scope>NUCLEOTIDE SEQUENCE</scope>
    <source>
        <strain evidence="14">AA-2017</strain>
        <tissue evidence="14">Whole larva</tissue>
    </source>
</reference>
<evidence type="ECO:0000256" key="12">
    <source>
        <dbReference type="ARBA" id="ARBA00093608"/>
    </source>
</evidence>
<keyword evidence="15" id="KW-1185">Reference proteome</keyword>
<protein>
    <recommendedName>
        <fullName evidence="12 13">GPI alpha-1,4-mannosyltransferase I, catalytic subunit</fullName>
        <ecNumber evidence="13">2.4.1.-</ecNumber>
    </recommendedName>
    <alternativeName>
        <fullName evidence="13">GPI mannosyltransferase I</fullName>
    </alternativeName>
</protein>
<evidence type="ECO:0000256" key="9">
    <source>
        <dbReference type="ARBA" id="ARBA00022989"/>
    </source>
</evidence>
<keyword evidence="7 13" id="KW-0812">Transmembrane</keyword>
<comment type="function">
    <text evidence="11 13">Catalytic subunit of the glycosylphosphatidylinositol-mannosyltransferase I complex which catalyzes the transfer of the first mannose, via an alpha-1,4 bond from a dolichol-phosphate-mannose (Dol-P-Man) to the glucosaminyl acyl phosphatidylinositol (GlcN-(acyl)PI) intermediate to generate alpha-D-Man-(1-&gt;4)-alpha-D-GlcN-(1-&gt;6)-(1-radyl,2-acyl-sn-glycero-3-phospho)-2-acyl-inositol and participates in the sixth step of the glycosylphosphatidylinositol-anchor biosynthesis.</text>
</comment>
<comment type="caution">
    <text evidence="14">The sequence shown here is derived from an EMBL/GenBank/DDBJ whole genome shotgun (WGS) entry which is preliminary data.</text>
</comment>
<dbReference type="Proteomes" id="UP000625711">
    <property type="component" value="Unassembled WGS sequence"/>
</dbReference>
<evidence type="ECO:0000256" key="1">
    <source>
        <dbReference type="ARBA" id="ARBA00004477"/>
    </source>
</evidence>
<evidence type="ECO:0000256" key="5">
    <source>
        <dbReference type="ARBA" id="ARBA00022676"/>
    </source>
</evidence>
<feature type="transmembrane region" description="Helical" evidence="13">
    <location>
        <begin position="20"/>
        <end position="38"/>
    </location>
</feature>
<evidence type="ECO:0000256" key="4">
    <source>
        <dbReference type="ARBA" id="ARBA00022502"/>
    </source>
</evidence>
<accession>A0A834IQ73</accession>
<evidence type="ECO:0000313" key="14">
    <source>
        <dbReference type="EMBL" id="KAF7278022.1"/>
    </source>
</evidence>
<keyword evidence="4 13" id="KW-0337">GPI-anchor biosynthesis</keyword>
<comment type="subcellular location">
    <subcellularLocation>
        <location evidence="1 13">Endoplasmic reticulum membrane</location>
        <topology evidence="1 13">Multi-pass membrane protein</topology>
    </subcellularLocation>
</comment>
<keyword evidence="8 13" id="KW-0256">Endoplasmic reticulum</keyword>
<keyword evidence="5 13" id="KW-0328">Glycosyltransferase</keyword>
<keyword evidence="10 13" id="KW-0472">Membrane</keyword>
<dbReference type="GO" id="GO:0006506">
    <property type="term" value="P:GPI anchor biosynthetic process"/>
    <property type="evidence" value="ECO:0007669"/>
    <property type="project" value="UniProtKB-UniPathway"/>
</dbReference>
<evidence type="ECO:0000256" key="10">
    <source>
        <dbReference type="ARBA" id="ARBA00023136"/>
    </source>
</evidence>
<evidence type="ECO:0000256" key="7">
    <source>
        <dbReference type="ARBA" id="ARBA00022692"/>
    </source>
</evidence>
<name>A0A834IQ73_RHYFE</name>
<dbReference type="GO" id="GO:0051751">
    <property type="term" value="F:alpha-1,4-mannosyltransferase activity"/>
    <property type="evidence" value="ECO:0007669"/>
    <property type="project" value="InterPro"/>
</dbReference>
<dbReference type="OrthoDB" id="3821113at2759"/>
<dbReference type="AlphaFoldDB" id="A0A834IQ73"/>
<dbReference type="EC" id="2.4.1.-" evidence="13"/>
<dbReference type="InterPro" id="IPR007704">
    <property type="entry name" value="PIG-M"/>
</dbReference>
<evidence type="ECO:0000256" key="11">
    <source>
        <dbReference type="ARBA" id="ARBA00093408"/>
    </source>
</evidence>
<dbReference type="UniPathway" id="UPA00196"/>
<feature type="transmembrane region" description="Helical" evidence="13">
    <location>
        <begin position="383"/>
        <end position="400"/>
    </location>
</feature>
<feature type="transmembrane region" description="Helical" evidence="13">
    <location>
        <begin position="439"/>
        <end position="458"/>
    </location>
</feature>
<dbReference type="GO" id="GO:0004376">
    <property type="term" value="F:GPI mannosyltransferase activity"/>
    <property type="evidence" value="ECO:0007669"/>
    <property type="project" value="InterPro"/>
</dbReference>
<dbReference type="PANTHER" id="PTHR12886:SF0">
    <property type="entry name" value="GPI MANNOSYLTRANSFERASE 1"/>
    <property type="match status" value="1"/>
</dbReference>
<keyword evidence="6 13" id="KW-0808">Transferase</keyword>
<dbReference type="GO" id="GO:0005789">
    <property type="term" value="C:endoplasmic reticulum membrane"/>
    <property type="evidence" value="ECO:0007669"/>
    <property type="project" value="UniProtKB-SubCell"/>
</dbReference>
<evidence type="ECO:0000256" key="6">
    <source>
        <dbReference type="ARBA" id="ARBA00022679"/>
    </source>
</evidence>
<organism evidence="14 15">
    <name type="scientific">Rhynchophorus ferrugineus</name>
    <name type="common">Red palm weevil</name>
    <name type="synonym">Curculio ferrugineus</name>
    <dbReference type="NCBI Taxonomy" id="354439"/>
    <lineage>
        <taxon>Eukaryota</taxon>
        <taxon>Metazoa</taxon>
        <taxon>Ecdysozoa</taxon>
        <taxon>Arthropoda</taxon>
        <taxon>Hexapoda</taxon>
        <taxon>Insecta</taxon>
        <taxon>Pterygota</taxon>
        <taxon>Neoptera</taxon>
        <taxon>Endopterygota</taxon>
        <taxon>Coleoptera</taxon>
        <taxon>Polyphaga</taxon>
        <taxon>Cucujiformia</taxon>
        <taxon>Curculionidae</taxon>
        <taxon>Dryophthorinae</taxon>
        <taxon>Rhynchophorus</taxon>
    </lineage>
</organism>
<keyword evidence="9 13" id="KW-1133">Transmembrane helix</keyword>
<dbReference type="PANTHER" id="PTHR12886">
    <property type="entry name" value="PIG-M MANNOSYLTRANSFERASE"/>
    <property type="match status" value="1"/>
</dbReference>
<dbReference type="Pfam" id="PF05007">
    <property type="entry name" value="Mannosyl_trans"/>
    <property type="match status" value="1"/>
</dbReference>
<dbReference type="EMBL" id="JAACXV010000409">
    <property type="protein sequence ID" value="KAF7278022.1"/>
    <property type="molecule type" value="Genomic_DNA"/>
</dbReference>
<comment type="pathway">
    <text evidence="2 13">Glycolipid biosynthesis; glycosylphosphatidylinositol-anchor biosynthesis.</text>
</comment>
<feature type="transmembrane region" description="Helical" evidence="13">
    <location>
        <begin position="407"/>
        <end position="427"/>
    </location>
</feature>
<proteinExistence type="inferred from homology"/>
<feature type="transmembrane region" description="Helical" evidence="13">
    <location>
        <begin position="313"/>
        <end position="333"/>
    </location>
</feature>
<comment type="similarity">
    <text evidence="3 13">Belongs to the PIGM family.</text>
</comment>
<sequence length="472" mass="55690">MKKNMHQTLLYKFINRNTITHLICASIIRLCLVLYGILHDQSSDVQYTDIDYKVFTDAARHVVENNSPFNRKTFRYSPLIAYFLTPNIYLHPAFGKIFFCTVDILVACLIRKLVQHNVSEWCQYQSNKAGEEKAFFWGHRAMLLWLYNPMTLAISTRGNSDSLACFLVISTAYCLQTKSNPFAVGLLHGFSVHFRLYPVIYSLTYYMYLSEFSYYIKVDHQVARTIVSGKNLKNKQKHLLKKYSNQIEKTKTSIFRRENLWYIIPNINQLRFVFGSAVSLAVLTGLFYWLYGYQFLYESLIYHFMRVDFKHNFSLYFYLQYLAAWIKFDYWAITIWQPLLMNLPSLILMLFLSIYFGLNRYCLNFAILSETVVFVIYNKVVTSQYFVWIMGLLPLCIWQIKFSPRMVVVFSVIWLIAQGAWLLPAYLLEFQGENTYLYIWIQSVSLFCAHVGILGRLVKNFITTMHESKRTD</sequence>